<reference evidence="2" key="1">
    <citation type="submission" date="2024-05" db="EMBL/GenBank/DDBJ databases">
        <title>Whole genome shotgun sequence of Streptomyces violascens NBRC 12920.</title>
        <authorList>
            <person name="Komaki H."/>
            <person name="Tamura T."/>
        </authorList>
    </citation>
    <scope>NUCLEOTIDE SEQUENCE</scope>
    <source>
        <strain evidence="2">NBRC 12920</strain>
    </source>
</reference>
<dbReference type="InterPro" id="IPR039365">
    <property type="entry name" value="IS701-like"/>
</dbReference>
<evidence type="ECO:0000313" key="3">
    <source>
        <dbReference type="Proteomes" id="UP001050808"/>
    </source>
</evidence>
<evidence type="ECO:0000259" key="1">
    <source>
        <dbReference type="Pfam" id="PF13546"/>
    </source>
</evidence>
<feature type="domain" description="Transposase IS701-like DDE" evidence="1">
    <location>
        <begin position="29"/>
        <end position="245"/>
    </location>
</feature>
<name>A0ABQ3QXZ8_9ACTN</name>
<sequence>MAVPQRAVLQQPRFADDCMPDLSGFTEDVFGYLPRVDQRRWADAYLRGLLTTPGKKTVSQMAKVAWLPPGAAQALQQFISASPWDWSAARESLARKAAARLPGHSLTVGTTLVEKRGEHSVGVHKRFVPEAGRTINCQVGIGLFLTSESQSIPVEWSLLMDEAWCGDEVRRRRARVPDTVRAEPSWAHVLDLTDRLAALKVSGPAPLVVDQHCAVDATRLAAHLHLRERDFVLEVRPDQPVLPALHAASGIGTRPSPAARPVSAQQFMREGGGRHPYVVGVEQGGRTRRVQVYSAPVRLPGSSPAAPSTQRVHRLIAEQFPAGRRPARFWITSLGERRTDEVLSLLHRPSLTHAVVQHLEDDFGLLDFEGRSFPGWHHHMTMSSAAYLYRSFRHGARRPARL</sequence>
<accession>A0ABQ3QXZ8</accession>
<dbReference type="PANTHER" id="PTHR33627:SF1">
    <property type="entry name" value="TRANSPOSASE"/>
    <property type="match status" value="1"/>
</dbReference>
<dbReference type="RefSeq" id="WP_226599756.1">
    <property type="nucleotide sequence ID" value="NZ_BNDY01000017.1"/>
</dbReference>
<dbReference type="InterPro" id="IPR038721">
    <property type="entry name" value="IS701-like_DDE_dom"/>
</dbReference>
<dbReference type="EMBL" id="BNDY01000017">
    <property type="protein sequence ID" value="GHI42141.1"/>
    <property type="molecule type" value="Genomic_DNA"/>
</dbReference>
<comment type="caution">
    <text evidence="2">The sequence shown here is derived from an EMBL/GenBank/DDBJ whole genome shotgun (WGS) entry which is preliminary data.</text>
</comment>
<evidence type="ECO:0000313" key="2">
    <source>
        <dbReference type="EMBL" id="GHI42141.1"/>
    </source>
</evidence>
<dbReference type="Proteomes" id="UP001050808">
    <property type="component" value="Unassembled WGS sequence"/>
</dbReference>
<organism evidence="2 3">
    <name type="scientific">Streptomyces violascens</name>
    <dbReference type="NCBI Taxonomy" id="67381"/>
    <lineage>
        <taxon>Bacteria</taxon>
        <taxon>Bacillati</taxon>
        <taxon>Actinomycetota</taxon>
        <taxon>Actinomycetes</taxon>
        <taxon>Kitasatosporales</taxon>
        <taxon>Streptomycetaceae</taxon>
        <taxon>Streptomyces</taxon>
    </lineage>
</organism>
<protein>
    <recommendedName>
        <fullName evidence="1">Transposase IS701-like DDE domain-containing protein</fullName>
    </recommendedName>
</protein>
<gene>
    <name evidence="2" type="ORF">Sviol_65490</name>
</gene>
<dbReference type="PANTHER" id="PTHR33627">
    <property type="entry name" value="TRANSPOSASE"/>
    <property type="match status" value="1"/>
</dbReference>
<dbReference type="Pfam" id="PF13546">
    <property type="entry name" value="DDE_5"/>
    <property type="match status" value="1"/>
</dbReference>
<keyword evidence="3" id="KW-1185">Reference proteome</keyword>
<proteinExistence type="predicted"/>